<dbReference type="Gene3D" id="3.40.50.1000">
    <property type="entry name" value="HAD superfamily/HAD-like"/>
    <property type="match status" value="1"/>
</dbReference>
<evidence type="ECO:0000256" key="9">
    <source>
        <dbReference type="ARBA" id="ARBA00023136"/>
    </source>
</evidence>
<evidence type="ECO:0000259" key="12">
    <source>
        <dbReference type="PROSITE" id="PS50846"/>
    </source>
</evidence>
<organism evidence="13">
    <name type="scientific">Cladocopium goreaui</name>
    <dbReference type="NCBI Taxonomy" id="2562237"/>
    <lineage>
        <taxon>Eukaryota</taxon>
        <taxon>Sar</taxon>
        <taxon>Alveolata</taxon>
        <taxon>Dinophyceae</taxon>
        <taxon>Suessiales</taxon>
        <taxon>Symbiodiniaceae</taxon>
        <taxon>Cladocopium</taxon>
    </lineage>
</organism>
<evidence type="ECO:0000256" key="1">
    <source>
        <dbReference type="ARBA" id="ARBA00004141"/>
    </source>
</evidence>
<feature type="transmembrane region" description="Helical" evidence="10">
    <location>
        <begin position="1488"/>
        <end position="1508"/>
    </location>
</feature>
<dbReference type="SFLD" id="SFLDF00027">
    <property type="entry name" value="p-type_atpase"/>
    <property type="match status" value="1"/>
</dbReference>
<dbReference type="Pfam" id="PF00122">
    <property type="entry name" value="E1-E2_ATPase"/>
    <property type="match status" value="1"/>
</dbReference>
<dbReference type="SUPFAM" id="SSF81665">
    <property type="entry name" value="Calcium ATPase, transmembrane domain M"/>
    <property type="match status" value="1"/>
</dbReference>
<dbReference type="SFLD" id="SFLDS00003">
    <property type="entry name" value="Haloacid_Dehalogenase"/>
    <property type="match status" value="1"/>
</dbReference>
<proteinExistence type="inferred from homology"/>
<evidence type="ECO:0000256" key="3">
    <source>
        <dbReference type="ARBA" id="ARBA00022692"/>
    </source>
</evidence>
<gene>
    <name evidence="13" type="ORF">C1SCF055_LOCUS6484</name>
</gene>
<dbReference type="Gene3D" id="3.40.1110.10">
    <property type="entry name" value="Calcium-transporting ATPase, cytoplasmic domain N"/>
    <property type="match status" value="1"/>
</dbReference>
<dbReference type="InterPro" id="IPR027256">
    <property type="entry name" value="P-typ_ATPase_IB"/>
</dbReference>
<dbReference type="EMBL" id="CAMXCT010000411">
    <property type="protein sequence ID" value="CAI3978432.1"/>
    <property type="molecule type" value="Genomic_DNA"/>
</dbReference>
<feature type="coiled-coil region" evidence="11">
    <location>
        <begin position="292"/>
        <end position="370"/>
    </location>
</feature>
<dbReference type="InterPro" id="IPR044492">
    <property type="entry name" value="P_typ_ATPase_HD_dom"/>
</dbReference>
<evidence type="ECO:0000256" key="4">
    <source>
        <dbReference type="ARBA" id="ARBA00022723"/>
    </source>
</evidence>
<dbReference type="NCBIfam" id="TIGR01525">
    <property type="entry name" value="ATPase-IB_hvy"/>
    <property type="match status" value="1"/>
</dbReference>
<comment type="subcellular location">
    <subcellularLocation>
        <location evidence="1">Membrane</location>
        <topology evidence="1">Multi-pass membrane protein</topology>
    </subcellularLocation>
</comment>
<dbReference type="Pfam" id="PF00702">
    <property type="entry name" value="Hydrolase"/>
    <property type="match status" value="1"/>
</dbReference>
<dbReference type="Proteomes" id="UP001152797">
    <property type="component" value="Unassembled WGS sequence"/>
</dbReference>
<dbReference type="InterPro" id="IPR018303">
    <property type="entry name" value="ATPase_P-typ_P_site"/>
</dbReference>
<dbReference type="SUPFAM" id="SSF81653">
    <property type="entry name" value="Calcium ATPase, transduction domain A"/>
    <property type="match status" value="1"/>
</dbReference>
<keyword evidence="6 10" id="KW-0067">ATP-binding</keyword>
<dbReference type="InterPro" id="IPR023298">
    <property type="entry name" value="ATPase_P-typ_TM_dom_sf"/>
</dbReference>
<evidence type="ECO:0000313" key="13">
    <source>
        <dbReference type="EMBL" id="CAI3978432.1"/>
    </source>
</evidence>
<keyword evidence="11" id="KW-0175">Coiled coil</keyword>
<reference evidence="14" key="2">
    <citation type="submission" date="2024-04" db="EMBL/GenBank/DDBJ databases">
        <authorList>
            <person name="Chen Y."/>
            <person name="Shah S."/>
            <person name="Dougan E. K."/>
            <person name="Thang M."/>
            <person name="Chan C."/>
        </authorList>
    </citation>
    <scope>NUCLEOTIDE SEQUENCE [LARGE SCALE GENOMIC DNA]</scope>
</reference>
<dbReference type="NCBIfam" id="TIGR01494">
    <property type="entry name" value="ATPase_P-type"/>
    <property type="match status" value="2"/>
</dbReference>
<feature type="transmembrane region" description="Helical" evidence="10">
    <location>
        <begin position="1105"/>
        <end position="1124"/>
    </location>
</feature>
<dbReference type="Gene3D" id="3.30.70.100">
    <property type="match status" value="1"/>
</dbReference>
<keyword evidence="8 10" id="KW-1133">Transmembrane helix</keyword>
<evidence type="ECO:0000313" key="16">
    <source>
        <dbReference type="Proteomes" id="UP001152797"/>
    </source>
</evidence>
<dbReference type="InterPro" id="IPR001757">
    <property type="entry name" value="P_typ_ATPase"/>
</dbReference>
<dbReference type="InterPro" id="IPR023214">
    <property type="entry name" value="HAD_sf"/>
</dbReference>
<evidence type="ECO:0000256" key="5">
    <source>
        <dbReference type="ARBA" id="ARBA00022741"/>
    </source>
</evidence>
<keyword evidence="5 10" id="KW-0547">Nucleotide-binding</keyword>
<dbReference type="GO" id="GO:0016887">
    <property type="term" value="F:ATP hydrolysis activity"/>
    <property type="evidence" value="ECO:0007669"/>
    <property type="project" value="InterPro"/>
</dbReference>
<dbReference type="EMBL" id="CAMXCT030000411">
    <property type="protein sequence ID" value="CAL4765744.1"/>
    <property type="molecule type" value="Genomic_DNA"/>
</dbReference>
<dbReference type="GO" id="GO:0019829">
    <property type="term" value="F:ATPase-coupled monoatomic cation transmembrane transporter activity"/>
    <property type="evidence" value="ECO:0007669"/>
    <property type="project" value="InterPro"/>
</dbReference>
<keyword evidence="9 10" id="KW-0472">Membrane</keyword>
<dbReference type="PROSITE" id="PS50846">
    <property type="entry name" value="HMA_2"/>
    <property type="match status" value="1"/>
</dbReference>
<dbReference type="InterPro" id="IPR023299">
    <property type="entry name" value="ATPase_P-typ_cyto_dom_N"/>
</dbReference>
<sequence>MAHRVAEAFRRGSVALVADVGRPNREAFLTQLKHLLPEVPLGDFSVEGLAIQETDGKASPRRVPVQLLELPRDGPAGKVETVETITCHTLAFQPRLGRRRLLETILEMGTTVRDLKVQLERTTGIPGSCQIIASNGRPLCNSLVLRTCLNHIISAVTVREADESWVQALEALGETGESTELIATLPARCDAAFSAAHSKMEQIRITAADTAAHYKRATAKVVASANGLEDAAEHLQRNRAVVFEVIPRGSKGARRAAEDLMQCRSALLSATQANGLVLNGWSATSSTMQPVIEAFNAELIELRAALRQSNELLQQRCDLLHLQRFSGRLGNGDVEQHLQQCQEELARLEADDLERACQELVAARRNYKLAMKSNLLAIKRASEYLQQDERVVLSWALNHVSKGRTLDRDFMLTVVQSNGEALEEAAPQLRQDREVVLEALRSSKGWALQFAAEELKRDRDIVLTAVRRSGLCLEFAAAEMRADRDVVLAAVQVHGEALEFASQELRRDEVVVAAAIQTSRGWALQYASEELRRNRNMVLGALHENGLMLEHASQDLRGDAEIAMVAVTSNPSALQFASEKLRNSKKIVLAAVSKDGFALQFASSSMKADREVVAAAVKQAGEYVLMIADPSMQSDSQISDLVSRNGGSQLDGPFFSEGFVEVSWTETGFGKTNLSASEAEVDHSLLGARISFVLAKYVRSWQTSTVMRCKSWKAIPPPSTFAAASVHAIEMECGEIGIPLPPPPHELHRPRRDRKGIGRTSFMQDSCACCTHTEQVELSPTTIGECGNHMSVKTRFIVRNICCDSEVRLIERIVTPLPGVESVSINTFQKICILVHCPHCTTPDFVMANLNRTGLGAALLGQGNLEINPVTPTIWDMIRWHTRHLIVEISGVLMLLGLLCSGFPVTGDIFLLLALLLGLCGILPQAVVSLQKGEIDITTLVILAALAAAFQGERADAALVVLLFNLSKVVESIALNRVSSALRAVMQLQAVHTVHMVDGKALPVSELQPGDEIALRPGEECPADGLVSKGSASCSEAALSGESHPIQKQQGDLICSGAVVLNGYLEVTLTTASSQSAVSQIEAQVEEAQMKRTDRQLMIQRFARWWTPGIIIVVVTMCAVIPLVGGDFCTWSHRGLVILLTACPCAIVIGAPLATTCAIAAAASHGLLVKRPETVEKLPQIATIGLDKTGTLTKGELSVLSVENLATEQTFECLEQEEALKWAAALELQSAHPIAAAIVSKALGCIGDALESSELPTVNNFRVLPGVGIQGHISDPKMGECKVIIGNKKALTVAHARPAAHSRFIAFQEKHPQHTTVALLVDGRLHFGLALNDTIRDEAAKLLEEFNSMGYKAAMLTGDTVEAGTFVAQTLGIQEELCHFAMTPDQKREWVSTREAEGRHVLMVGDGINDATALAVAHVGVAIGETGAALAAQSADIVMMTEKLYRLPQCVRLCRYARRVERLNIAIPCVLKLLQACVAMVVDLKLWIVVLADLGTLLLALLLGVSILSPNFWESGGGGGFLTVTRTRRFRRRLRQYEQFG</sequence>
<dbReference type="GO" id="GO:0046872">
    <property type="term" value="F:metal ion binding"/>
    <property type="evidence" value="ECO:0007669"/>
    <property type="project" value="UniProtKB-KW"/>
</dbReference>
<evidence type="ECO:0000256" key="10">
    <source>
        <dbReference type="RuleBase" id="RU362081"/>
    </source>
</evidence>
<dbReference type="PANTHER" id="PTHR48085:SF5">
    <property type="entry name" value="CADMIUM_ZINC-TRANSPORTING ATPASE HMA4-RELATED"/>
    <property type="match status" value="1"/>
</dbReference>
<dbReference type="PANTHER" id="PTHR48085">
    <property type="entry name" value="CADMIUM/ZINC-TRANSPORTING ATPASE HMA2-RELATED"/>
    <property type="match status" value="1"/>
</dbReference>
<feature type="transmembrane region" description="Helical" evidence="10">
    <location>
        <begin position="1136"/>
        <end position="1163"/>
    </location>
</feature>
<dbReference type="InterPro" id="IPR036163">
    <property type="entry name" value="HMA_dom_sf"/>
</dbReference>
<protein>
    <submittedName>
        <fullName evidence="15">Cadmium/zinc-transporting ATPase HMA2 (Cadmium/zinc-transporting ATPase 3) (Protein HEAVY METAL ATPASE 2)</fullName>
    </submittedName>
</protein>
<keyword evidence="16" id="KW-1185">Reference proteome</keyword>
<evidence type="ECO:0000256" key="7">
    <source>
        <dbReference type="ARBA" id="ARBA00022967"/>
    </source>
</evidence>
<evidence type="ECO:0000256" key="8">
    <source>
        <dbReference type="ARBA" id="ARBA00022989"/>
    </source>
</evidence>
<evidence type="ECO:0000256" key="6">
    <source>
        <dbReference type="ARBA" id="ARBA00022840"/>
    </source>
</evidence>
<dbReference type="PROSITE" id="PS00154">
    <property type="entry name" value="ATPASE_E1_E2"/>
    <property type="match status" value="1"/>
</dbReference>
<dbReference type="InterPro" id="IPR051014">
    <property type="entry name" value="Cation_Transport_ATPase_IB"/>
</dbReference>
<dbReference type="SFLD" id="SFLDG00002">
    <property type="entry name" value="C1.7:_P-type_atpase_like"/>
    <property type="match status" value="1"/>
</dbReference>
<dbReference type="Gene3D" id="2.70.150.10">
    <property type="entry name" value="Calcium-transporting ATPase, cytoplasmic transduction domain A"/>
    <property type="match status" value="1"/>
</dbReference>
<evidence type="ECO:0000256" key="2">
    <source>
        <dbReference type="ARBA" id="ARBA00006024"/>
    </source>
</evidence>
<dbReference type="OrthoDB" id="436087at2759"/>
<comment type="caution">
    <text evidence="13">The sequence shown here is derived from an EMBL/GenBank/DDBJ whole genome shotgun (WGS) entry which is preliminary data.</text>
</comment>
<dbReference type="SUPFAM" id="SSF55008">
    <property type="entry name" value="HMA, heavy metal-associated domain"/>
    <property type="match status" value="1"/>
</dbReference>
<feature type="transmembrane region" description="Helical" evidence="10">
    <location>
        <begin position="910"/>
        <end position="928"/>
    </location>
</feature>
<dbReference type="InterPro" id="IPR008250">
    <property type="entry name" value="ATPase_P-typ_transduc_dom_A_sf"/>
</dbReference>
<dbReference type="InterPro" id="IPR006121">
    <property type="entry name" value="HMA_dom"/>
</dbReference>
<evidence type="ECO:0000313" key="14">
    <source>
        <dbReference type="EMBL" id="CAL1131807.1"/>
    </source>
</evidence>
<comment type="similarity">
    <text evidence="2 10">Belongs to the cation transport ATPase (P-type) (TC 3.A.3) family. Type IB subfamily.</text>
</comment>
<dbReference type="InterPro" id="IPR036412">
    <property type="entry name" value="HAD-like_sf"/>
</dbReference>
<evidence type="ECO:0000256" key="11">
    <source>
        <dbReference type="SAM" id="Coils"/>
    </source>
</evidence>
<name>A0A9P1BSC4_9DINO</name>
<keyword evidence="3 10" id="KW-0812">Transmembrane</keyword>
<dbReference type="GO" id="GO:0016020">
    <property type="term" value="C:membrane"/>
    <property type="evidence" value="ECO:0007669"/>
    <property type="project" value="UniProtKB-SubCell"/>
</dbReference>
<keyword evidence="4 10" id="KW-0479">Metal-binding</keyword>
<feature type="domain" description="HMA" evidence="12">
    <location>
        <begin position="792"/>
        <end position="858"/>
    </location>
</feature>
<evidence type="ECO:0000313" key="15">
    <source>
        <dbReference type="EMBL" id="CAL4765744.1"/>
    </source>
</evidence>
<dbReference type="PRINTS" id="PR00119">
    <property type="entry name" value="CATATPASE"/>
</dbReference>
<dbReference type="SUPFAM" id="SSF56784">
    <property type="entry name" value="HAD-like"/>
    <property type="match status" value="1"/>
</dbReference>
<dbReference type="GO" id="GO:0005524">
    <property type="term" value="F:ATP binding"/>
    <property type="evidence" value="ECO:0007669"/>
    <property type="project" value="UniProtKB-UniRule"/>
</dbReference>
<dbReference type="EMBL" id="CAMXCT020000411">
    <property type="protein sequence ID" value="CAL1131807.1"/>
    <property type="molecule type" value="Genomic_DNA"/>
</dbReference>
<dbReference type="InterPro" id="IPR025197">
    <property type="entry name" value="DUF4116"/>
</dbReference>
<reference evidence="13" key="1">
    <citation type="submission" date="2022-10" db="EMBL/GenBank/DDBJ databases">
        <authorList>
            <person name="Chen Y."/>
            <person name="Dougan E. K."/>
            <person name="Chan C."/>
            <person name="Rhodes N."/>
            <person name="Thang M."/>
        </authorList>
    </citation>
    <scope>NUCLEOTIDE SEQUENCE</scope>
</reference>
<accession>A0A9P1BSC4</accession>
<dbReference type="Pfam" id="PF13475">
    <property type="entry name" value="DUF4116"/>
    <property type="match status" value="4"/>
</dbReference>
<dbReference type="InterPro" id="IPR059000">
    <property type="entry name" value="ATPase_P-type_domA"/>
</dbReference>
<keyword evidence="7" id="KW-1278">Translocase</keyword>